<name>A0A6J4L0N3_9ACTN</name>
<feature type="non-terminal residue" evidence="1">
    <location>
        <position position="1"/>
    </location>
</feature>
<gene>
    <name evidence="1" type="ORF">AVDCRST_MAG29-287</name>
</gene>
<protein>
    <submittedName>
        <fullName evidence="1">Uncharacterized protein</fullName>
    </submittedName>
</protein>
<evidence type="ECO:0000313" key="1">
    <source>
        <dbReference type="EMBL" id="CAA9320597.1"/>
    </source>
</evidence>
<proteinExistence type="predicted"/>
<feature type="non-terminal residue" evidence="1">
    <location>
        <position position="40"/>
    </location>
</feature>
<organism evidence="1">
    <name type="scientific">uncultured Nocardioidaceae bacterium</name>
    <dbReference type="NCBI Taxonomy" id="253824"/>
    <lineage>
        <taxon>Bacteria</taxon>
        <taxon>Bacillati</taxon>
        <taxon>Actinomycetota</taxon>
        <taxon>Actinomycetes</taxon>
        <taxon>Propionibacteriales</taxon>
        <taxon>Nocardioidaceae</taxon>
        <taxon>environmental samples</taxon>
    </lineage>
</organism>
<accession>A0A6J4L0N3</accession>
<reference evidence="1" key="1">
    <citation type="submission" date="2020-02" db="EMBL/GenBank/DDBJ databases">
        <authorList>
            <person name="Meier V. D."/>
        </authorList>
    </citation>
    <scope>NUCLEOTIDE SEQUENCE</scope>
    <source>
        <strain evidence="1">AVDCRST_MAG29</strain>
    </source>
</reference>
<sequence>VRHRPAVRPRQRAGRFRAYAPRRRPRGLGRGRTWRHQRPV</sequence>
<dbReference type="EMBL" id="CADCUG010000029">
    <property type="protein sequence ID" value="CAA9320597.1"/>
    <property type="molecule type" value="Genomic_DNA"/>
</dbReference>
<dbReference type="AlphaFoldDB" id="A0A6J4L0N3"/>